<dbReference type="eggNOG" id="arCOG01182">
    <property type="taxonomic scope" value="Archaea"/>
</dbReference>
<dbReference type="SUPFAM" id="SSF56112">
    <property type="entry name" value="Protein kinase-like (PK-like)"/>
    <property type="match status" value="1"/>
</dbReference>
<keyword evidence="1" id="KW-0418">Kinase</keyword>
<dbReference type="KEGG" id="clg:Calag_0425"/>
<organism evidence="1 2">
    <name type="scientific">Caldisphaera lagunensis (strain DSM 15908 / JCM 11604 / ANMR 0165 / IC-154)</name>
    <dbReference type="NCBI Taxonomy" id="1056495"/>
    <lineage>
        <taxon>Archaea</taxon>
        <taxon>Thermoproteota</taxon>
        <taxon>Thermoprotei</taxon>
        <taxon>Acidilobales</taxon>
        <taxon>Caldisphaeraceae</taxon>
        <taxon>Caldisphaera</taxon>
    </lineage>
</organism>
<dbReference type="InterPro" id="IPR011009">
    <property type="entry name" value="Kinase-like_dom_sf"/>
</dbReference>
<dbReference type="STRING" id="1056495.Calag_0425"/>
<accession>L0A8K0</accession>
<evidence type="ECO:0000313" key="2">
    <source>
        <dbReference type="Proteomes" id="UP000010469"/>
    </source>
</evidence>
<dbReference type="EMBL" id="CP003378">
    <property type="protein sequence ID" value="AFZ70193.1"/>
    <property type="molecule type" value="Genomic_DNA"/>
</dbReference>
<gene>
    <name evidence="1" type="ordered locus">Calag_0425</name>
</gene>
<evidence type="ECO:0000313" key="1">
    <source>
        <dbReference type="EMBL" id="AFZ70193.1"/>
    </source>
</evidence>
<name>L0A8K0_CALLD</name>
<dbReference type="AlphaFoldDB" id="L0A8K0"/>
<keyword evidence="2" id="KW-1185">Reference proteome</keyword>
<sequence>MDKKLSLLDSCLDDKHINEKDTISLICYPNSNKCDTYYRLNQIDTLGIEKLCNYGNIMINGNKYRNFHILGKGHSSIVLLGYVKKIGLKVIKIRRVDSKRSELINEGKILEKLSKYGISPKVYGYSRDFLIMDYVGEINLGYVLNNENKSNIINSLIESLKSIKLLDYTNIIHNELNRPWKNIYFPNYPNYFPALIIDFESYSEGCGNLNKFIGGIIGKLNITRFSKNLLELLAEYKNKNCDPLFFDKIIKELLFIINTCFIR</sequence>
<dbReference type="GO" id="GO:0016301">
    <property type="term" value="F:kinase activity"/>
    <property type="evidence" value="ECO:0007669"/>
    <property type="project" value="UniProtKB-KW"/>
</dbReference>
<protein>
    <submittedName>
        <fullName evidence="1">Putative Ser/Thr protein kinase</fullName>
    </submittedName>
</protein>
<keyword evidence="1" id="KW-0808">Transferase</keyword>
<dbReference type="Gene3D" id="1.10.510.10">
    <property type="entry name" value="Transferase(Phosphotransferase) domain 1"/>
    <property type="match status" value="1"/>
</dbReference>
<dbReference type="HOGENOM" id="CLU_095575_0_0_2"/>
<dbReference type="InParanoid" id="L0A8K0"/>
<proteinExistence type="predicted"/>
<dbReference type="Proteomes" id="UP000010469">
    <property type="component" value="Chromosome"/>
</dbReference>
<reference evidence="2" key="1">
    <citation type="submission" date="2012-03" db="EMBL/GenBank/DDBJ databases">
        <title>Complete genome of Caldisphaera lagunensis DSM 15908.</title>
        <authorList>
            <person name="Lucas S."/>
            <person name="Copeland A."/>
            <person name="Lapidus A."/>
            <person name="Glavina del Rio T."/>
            <person name="Dalin E."/>
            <person name="Tice H."/>
            <person name="Bruce D."/>
            <person name="Goodwin L."/>
            <person name="Pitluck S."/>
            <person name="Peters L."/>
            <person name="Mikhailova N."/>
            <person name="Teshima H."/>
            <person name="Kyrpides N."/>
            <person name="Mavromatis K."/>
            <person name="Ivanova N."/>
            <person name="Brettin T."/>
            <person name="Detter J.C."/>
            <person name="Han C."/>
            <person name="Larimer F."/>
            <person name="Land M."/>
            <person name="Hauser L."/>
            <person name="Markowitz V."/>
            <person name="Cheng J.-F."/>
            <person name="Hugenholtz P."/>
            <person name="Woyke T."/>
            <person name="Wu D."/>
            <person name="Spring S."/>
            <person name="Schroeder M."/>
            <person name="Brambilla E."/>
            <person name="Klenk H.-P."/>
            <person name="Eisen J.A."/>
        </authorList>
    </citation>
    <scope>NUCLEOTIDE SEQUENCE [LARGE SCALE GENOMIC DNA]</scope>
    <source>
        <strain evidence="2">DSM 15908 / JCM 11604 / IC-154</strain>
    </source>
</reference>